<feature type="domain" description="Methyl-accepting transducer" evidence="6">
    <location>
        <begin position="279"/>
        <end position="550"/>
    </location>
</feature>
<sequence length="565" mass="60740">MDSLSIRQKLFLVFGVLIAIFIANGAYTGYSLNSINSGALRIATEHLSTVLTGEESSRTLSDYRQGEYAVVTAVTLPSRIQAAQETKKRADQLDIAFDSLEPAVAPEVKEDFTQMRQAWDSYKQNSNRLILLAKNNQQQEALKLLERSNSQFANISNRLARVVDSSKDFIHKESADASAKYEATKWMLIGCIVVVVLLSAFMAFYLSSSIMRSIRYLMEISEQVAAGNLTVKAEAQTDDELGQLTQAYGNTIHNLRSLIQHIQQTADDVSNFADQLTENANQSAQATQLVANSITNVAGNTSQQGEAVDRSLSDIKNMTESLHGFEDKADASAGAARSVSQLASAGKASIDGAVSQMSEISASVNDSARVIQKLAERSSEIGQISTTISGIAEQTNLLSLNAAIEAARAGDAGRGFAVVAEEVRKLAKDSDTAAQQIALIIEETQKDTAQAVERMTKGTQDVESGRKVIAEAGRSFDSIVDAVSSLTDHADAILTEARDSSAKAEALVEVMDSINKSGRDVAAETESVSAATEEQSASMDEVAHASQKLADLSRELTDSTKKFKI</sequence>
<dbReference type="Gene3D" id="6.10.340.10">
    <property type="match status" value="1"/>
</dbReference>
<evidence type="ECO:0000256" key="5">
    <source>
        <dbReference type="SAM" id="Phobius"/>
    </source>
</evidence>
<feature type="domain" description="HAMP" evidence="7">
    <location>
        <begin position="208"/>
        <end position="260"/>
    </location>
</feature>
<evidence type="ECO:0000313" key="8">
    <source>
        <dbReference type="EMBL" id="SHF07303.1"/>
    </source>
</evidence>
<dbReference type="Proteomes" id="UP000184404">
    <property type="component" value="Unassembled WGS sequence"/>
</dbReference>
<dbReference type="RefSeq" id="WP_072935886.1">
    <property type="nucleotide sequence ID" value="NZ_FQUG01000006.1"/>
</dbReference>
<dbReference type="PANTHER" id="PTHR32089:SF112">
    <property type="entry name" value="LYSOZYME-LIKE PROTEIN-RELATED"/>
    <property type="match status" value="1"/>
</dbReference>
<comment type="similarity">
    <text evidence="2">Belongs to the methyl-accepting chemotaxis (MCP) protein family.</text>
</comment>
<reference evidence="8 9" key="1">
    <citation type="submission" date="2016-11" db="EMBL/GenBank/DDBJ databases">
        <authorList>
            <person name="Jaros S."/>
            <person name="Januszkiewicz K."/>
            <person name="Wedrychowicz H."/>
        </authorList>
    </citation>
    <scope>NUCLEOTIDE SEQUENCE [LARGE SCALE GENOMIC DNA]</scope>
    <source>
        <strain evidence="8 9">DSM 10502</strain>
    </source>
</reference>
<feature type="transmembrane region" description="Helical" evidence="5">
    <location>
        <begin position="186"/>
        <end position="206"/>
    </location>
</feature>
<keyword evidence="5" id="KW-1133">Transmembrane helix</keyword>
<dbReference type="InterPro" id="IPR024478">
    <property type="entry name" value="HlyB_4HB_MCP"/>
</dbReference>
<keyword evidence="5" id="KW-0472">Membrane</keyword>
<feature type="compositionally biased region" description="Low complexity" evidence="4">
    <location>
        <begin position="525"/>
        <end position="538"/>
    </location>
</feature>
<dbReference type="PANTHER" id="PTHR32089">
    <property type="entry name" value="METHYL-ACCEPTING CHEMOTAXIS PROTEIN MCPB"/>
    <property type="match status" value="1"/>
</dbReference>
<dbReference type="SMART" id="SM00304">
    <property type="entry name" value="HAMP"/>
    <property type="match status" value="1"/>
</dbReference>
<feature type="region of interest" description="Disordered" evidence="4">
    <location>
        <begin position="525"/>
        <end position="544"/>
    </location>
</feature>
<name>A0A1M4YNS3_9FIRM</name>
<dbReference type="SMART" id="SM00283">
    <property type="entry name" value="MA"/>
    <property type="match status" value="1"/>
</dbReference>
<dbReference type="PRINTS" id="PR00260">
    <property type="entry name" value="CHEMTRNSDUCR"/>
</dbReference>
<dbReference type="PROSITE" id="PS50111">
    <property type="entry name" value="CHEMOTAXIS_TRANSDUC_2"/>
    <property type="match status" value="1"/>
</dbReference>
<dbReference type="PROSITE" id="PS50885">
    <property type="entry name" value="HAMP"/>
    <property type="match status" value="1"/>
</dbReference>
<evidence type="ECO:0000256" key="1">
    <source>
        <dbReference type="ARBA" id="ARBA00023224"/>
    </source>
</evidence>
<dbReference type="GO" id="GO:0007165">
    <property type="term" value="P:signal transduction"/>
    <property type="evidence" value="ECO:0007669"/>
    <property type="project" value="UniProtKB-KW"/>
</dbReference>
<dbReference type="Pfam" id="PF00672">
    <property type="entry name" value="HAMP"/>
    <property type="match status" value="1"/>
</dbReference>
<dbReference type="GO" id="GO:0016020">
    <property type="term" value="C:membrane"/>
    <property type="evidence" value="ECO:0007669"/>
    <property type="project" value="InterPro"/>
</dbReference>
<dbReference type="GO" id="GO:0004888">
    <property type="term" value="F:transmembrane signaling receptor activity"/>
    <property type="evidence" value="ECO:0007669"/>
    <property type="project" value="InterPro"/>
</dbReference>
<evidence type="ECO:0000256" key="4">
    <source>
        <dbReference type="SAM" id="MobiDB-lite"/>
    </source>
</evidence>
<dbReference type="Pfam" id="PF00015">
    <property type="entry name" value="MCPsignal"/>
    <property type="match status" value="1"/>
</dbReference>
<dbReference type="Pfam" id="PF12729">
    <property type="entry name" value="4HB_MCP_1"/>
    <property type="match status" value="1"/>
</dbReference>
<dbReference type="STRING" id="1123243.SAMN02745190_01820"/>
<evidence type="ECO:0000259" key="6">
    <source>
        <dbReference type="PROSITE" id="PS50111"/>
    </source>
</evidence>
<dbReference type="CDD" id="cd11386">
    <property type="entry name" value="MCP_signal"/>
    <property type="match status" value="1"/>
</dbReference>
<dbReference type="GO" id="GO:0006935">
    <property type="term" value="P:chemotaxis"/>
    <property type="evidence" value="ECO:0007669"/>
    <property type="project" value="InterPro"/>
</dbReference>
<evidence type="ECO:0000313" key="9">
    <source>
        <dbReference type="Proteomes" id="UP000184404"/>
    </source>
</evidence>
<keyword evidence="5" id="KW-0812">Transmembrane</keyword>
<dbReference type="EMBL" id="FQUG01000006">
    <property type="protein sequence ID" value="SHF07303.1"/>
    <property type="molecule type" value="Genomic_DNA"/>
</dbReference>
<dbReference type="InterPro" id="IPR003660">
    <property type="entry name" value="HAMP_dom"/>
</dbReference>
<evidence type="ECO:0000256" key="2">
    <source>
        <dbReference type="ARBA" id="ARBA00029447"/>
    </source>
</evidence>
<protein>
    <submittedName>
        <fullName evidence="8">Methyl-accepting chemotaxis protein</fullName>
    </submittedName>
</protein>
<dbReference type="InterPro" id="IPR004089">
    <property type="entry name" value="MCPsignal_dom"/>
</dbReference>
<gene>
    <name evidence="8" type="ORF">SAMN02745190_01820</name>
</gene>
<dbReference type="SUPFAM" id="SSF58104">
    <property type="entry name" value="Methyl-accepting chemotaxis protein (MCP) signaling domain"/>
    <property type="match status" value="1"/>
</dbReference>
<dbReference type="Gene3D" id="1.10.287.950">
    <property type="entry name" value="Methyl-accepting chemotaxis protein"/>
    <property type="match status" value="1"/>
</dbReference>
<accession>A0A1M4YNS3</accession>
<dbReference type="OrthoDB" id="1673153at2"/>
<proteinExistence type="inferred from homology"/>
<keyword evidence="9" id="KW-1185">Reference proteome</keyword>
<organism evidence="8 9">
    <name type="scientific">Schwartzia succinivorans DSM 10502</name>
    <dbReference type="NCBI Taxonomy" id="1123243"/>
    <lineage>
        <taxon>Bacteria</taxon>
        <taxon>Bacillati</taxon>
        <taxon>Bacillota</taxon>
        <taxon>Negativicutes</taxon>
        <taxon>Selenomonadales</taxon>
        <taxon>Selenomonadaceae</taxon>
        <taxon>Schwartzia</taxon>
    </lineage>
</organism>
<dbReference type="InterPro" id="IPR004090">
    <property type="entry name" value="Chemotax_Me-accpt_rcpt"/>
</dbReference>
<keyword evidence="1 3" id="KW-0807">Transducer</keyword>
<evidence type="ECO:0000259" key="7">
    <source>
        <dbReference type="PROSITE" id="PS50885"/>
    </source>
</evidence>
<dbReference type="CDD" id="cd06225">
    <property type="entry name" value="HAMP"/>
    <property type="match status" value="1"/>
</dbReference>
<evidence type="ECO:0000256" key="3">
    <source>
        <dbReference type="PROSITE-ProRule" id="PRU00284"/>
    </source>
</evidence>
<dbReference type="AlphaFoldDB" id="A0A1M4YNS3"/>